<accession>A0A6G3WSH2</accession>
<sequence>LLKLRSKPGEHTTHIEELPYQKLAQRLPGGLPPNFRLVYGHMGEVLDRTDLLVTVSSTAALESLHRRIPTAILTDLG</sequence>
<evidence type="ECO:0000313" key="1">
    <source>
        <dbReference type="EMBL" id="NEE08455.1"/>
    </source>
</evidence>
<protein>
    <submittedName>
        <fullName evidence="1">Uncharacterized protein</fullName>
    </submittedName>
</protein>
<dbReference type="AlphaFoldDB" id="A0A6G3WSH2"/>
<organism evidence="1">
    <name type="scientific">Streptomyces sp. SID7499</name>
    <dbReference type="NCBI Taxonomy" id="2706086"/>
    <lineage>
        <taxon>Bacteria</taxon>
        <taxon>Bacillati</taxon>
        <taxon>Actinomycetota</taxon>
        <taxon>Actinomycetes</taxon>
        <taxon>Kitasatosporales</taxon>
        <taxon>Streptomycetaceae</taxon>
        <taxon>Streptomyces</taxon>
    </lineage>
</organism>
<name>A0A6G3WSH2_9ACTN</name>
<dbReference type="Pfam" id="PF20471">
    <property type="entry name" value="DUF6716"/>
    <property type="match status" value="1"/>
</dbReference>
<dbReference type="InterPro" id="IPR046561">
    <property type="entry name" value="DUF6716"/>
</dbReference>
<feature type="non-terminal residue" evidence="1">
    <location>
        <position position="1"/>
    </location>
</feature>
<feature type="non-terminal residue" evidence="1">
    <location>
        <position position="77"/>
    </location>
</feature>
<dbReference type="EMBL" id="JAAGMN010001875">
    <property type="protein sequence ID" value="NEE08455.1"/>
    <property type="molecule type" value="Genomic_DNA"/>
</dbReference>
<gene>
    <name evidence="1" type="ORF">G3M58_18600</name>
</gene>
<reference evidence="1" key="1">
    <citation type="submission" date="2020-01" db="EMBL/GenBank/DDBJ databases">
        <title>Insect and environment-associated Actinomycetes.</title>
        <authorList>
            <person name="Currrie C."/>
            <person name="Chevrette M."/>
            <person name="Carlson C."/>
            <person name="Stubbendieck R."/>
            <person name="Wendt-Pienkowski E."/>
        </authorList>
    </citation>
    <scope>NUCLEOTIDE SEQUENCE</scope>
    <source>
        <strain evidence="1">SID7499</strain>
    </source>
</reference>
<proteinExistence type="predicted"/>
<comment type="caution">
    <text evidence="1">The sequence shown here is derived from an EMBL/GenBank/DDBJ whole genome shotgun (WGS) entry which is preliminary data.</text>
</comment>